<feature type="non-terminal residue" evidence="10">
    <location>
        <position position="333"/>
    </location>
</feature>
<evidence type="ECO:0000256" key="4">
    <source>
        <dbReference type="ARBA" id="ARBA00022692"/>
    </source>
</evidence>
<proteinExistence type="inferred from homology"/>
<gene>
    <name evidence="10" type="primary">Xkr8</name>
    <name evidence="10" type="ORF">INDMAC_R07081</name>
</gene>
<dbReference type="GO" id="GO:0070782">
    <property type="term" value="P:phosphatidylserine exposure on apoptotic cell surface"/>
    <property type="evidence" value="ECO:0007669"/>
    <property type="project" value="TreeGrafter"/>
</dbReference>
<reference evidence="10 11" key="1">
    <citation type="submission" date="2019-09" db="EMBL/GenBank/DDBJ databases">
        <title>Bird 10,000 Genomes (B10K) Project - Family phase.</title>
        <authorList>
            <person name="Zhang G."/>
        </authorList>
    </citation>
    <scope>NUCLEOTIDE SEQUENCE [LARGE SCALE GENOMIC DNA]</scope>
    <source>
        <strain evidence="10">B10K-DU-001-78</strain>
        <tissue evidence="10">Muscle</tissue>
    </source>
</reference>
<evidence type="ECO:0000256" key="8">
    <source>
        <dbReference type="ARBA" id="ARBA00024479"/>
    </source>
</evidence>
<feature type="transmembrane region" description="Helical" evidence="9">
    <location>
        <begin position="168"/>
        <end position="187"/>
    </location>
</feature>
<dbReference type="Pfam" id="PF09815">
    <property type="entry name" value="XK-related"/>
    <property type="match status" value="1"/>
</dbReference>
<keyword evidence="5" id="KW-0053">Apoptosis</keyword>
<evidence type="ECO:0000256" key="1">
    <source>
        <dbReference type="ARBA" id="ARBA00004651"/>
    </source>
</evidence>
<feature type="non-terminal residue" evidence="10">
    <location>
        <position position="1"/>
    </location>
</feature>
<keyword evidence="6 9" id="KW-1133">Transmembrane helix</keyword>
<evidence type="ECO:0000256" key="6">
    <source>
        <dbReference type="ARBA" id="ARBA00022989"/>
    </source>
</evidence>
<evidence type="ECO:0000256" key="3">
    <source>
        <dbReference type="ARBA" id="ARBA00022475"/>
    </source>
</evidence>
<feature type="transmembrane region" description="Helical" evidence="9">
    <location>
        <begin position="199"/>
        <end position="216"/>
    </location>
</feature>
<protein>
    <recommendedName>
        <fullName evidence="9">XK-related protein</fullName>
    </recommendedName>
</protein>
<evidence type="ECO:0000313" key="11">
    <source>
        <dbReference type="Proteomes" id="UP000557230"/>
    </source>
</evidence>
<dbReference type="AlphaFoldDB" id="A0A7L1GC03"/>
<keyword evidence="11" id="KW-1185">Reference proteome</keyword>
<evidence type="ECO:0000313" key="10">
    <source>
        <dbReference type="EMBL" id="NXN11145.1"/>
    </source>
</evidence>
<feature type="transmembrane region" description="Helical" evidence="9">
    <location>
        <begin position="256"/>
        <end position="276"/>
    </location>
</feature>
<feature type="transmembrane region" description="Helical" evidence="9">
    <location>
        <begin position="103"/>
        <end position="120"/>
    </location>
</feature>
<evidence type="ECO:0000256" key="5">
    <source>
        <dbReference type="ARBA" id="ARBA00022703"/>
    </source>
</evidence>
<keyword evidence="3" id="KW-1003">Cell membrane</keyword>
<dbReference type="OrthoDB" id="6136301at2759"/>
<keyword evidence="7 9" id="KW-0472">Membrane</keyword>
<evidence type="ECO:0000256" key="2">
    <source>
        <dbReference type="ARBA" id="ARBA00008789"/>
    </source>
</evidence>
<dbReference type="InterPro" id="IPR050895">
    <property type="entry name" value="XK-related_scramblase"/>
</dbReference>
<sequence>QACSWLWLRSDPPALRPDLPPWLLAALHLLQLGFLFRCVHALRVGWKVCRAKTEEEEEQSHMAFLSHDISMLRLFETFLENTPQLTLLLYVILRTNKAEPSQWLGICTAFLCVTWSLVDYHQCLRSFLQDKHELGMGSSVVYFLWNLFLICPRVLALALFALLWPYGLAVHFPLVWLVMFLWVSLQGTDFMESPGPEQLYRALVAVILYFSWFNVSPGRTLHRSIIYHSFLLVDSALLALAWLWGRSPSEDHSYLIPVLSAALPCYLLGLVLRVAYYRGLHPNVWAQQAAGYDEVDAREGCGAVNRRMQCLAQAQFPRGRPAAQRFLNGASES</sequence>
<keyword evidence="4 9" id="KW-0812">Transmembrane</keyword>
<evidence type="ECO:0000256" key="7">
    <source>
        <dbReference type="ARBA" id="ARBA00023136"/>
    </source>
</evidence>
<comment type="catalytic activity">
    <reaction evidence="8">
        <text>a 1,2-diacyl-sn-glycero-3-phospho-L-serine(in) = a 1,2-diacyl-sn-glycero-3-phospho-L-serine(out)</text>
        <dbReference type="Rhea" id="RHEA:38663"/>
        <dbReference type="ChEBI" id="CHEBI:57262"/>
    </reaction>
</comment>
<feature type="transmembrane region" description="Helical" evidence="9">
    <location>
        <begin position="225"/>
        <end position="244"/>
    </location>
</feature>
<dbReference type="GO" id="GO:0043652">
    <property type="term" value="P:engulfment of apoptotic cell"/>
    <property type="evidence" value="ECO:0007669"/>
    <property type="project" value="TreeGrafter"/>
</dbReference>
<comment type="subcellular location">
    <subcellularLocation>
        <location evidence="1">Cell membrane</location>
        <topology evidence="1">Multi-pass membrane protein</topology>
    </subcellularLocation>
    <subcellularLocation>
        <location evidence="9">Membrane</location>
        <topology evidence="9">Multi-pass membrane protein</topology>
    </subcellularLocation>
</comment>
<dbReference type="PANTHER" id="PTHR16024">
    <property type="entry name" value="XK-RELATED PROTEIN"/>
    <property type="match status" value="1"/>
</dbReference>
<feature type="transmembrane region" description="Helical" evidence="9">
    <location>
        <begin position="22"/>
        <end position="42"/>
    </location>
</feature>
<feature type="transmembrane region" description="Helical" evidence="9">
    <location>
        <begin position="140"/>
        <end position="161"/>
    </location>
</feature>
<dbReference type="PANTHER" id="PTHR16024:SF8">
    <property type="entry name" value="XK-RELATED PROTEIN 8"/>
    <property type="match status" value="1"/>
</dbReference>
<dbReference type="EMBL" id="VXBD01005897">
    <property type="protein sequence ID" value="NXN11145.1"/>
    <property type="molecule type" value="Genomic_DNA"/>
</dbReference>
<comment type="similarity">
    <text evidence="2 9">Belongs to the XK family.</text>
</comment>
<dbReference type="GO" id="GO:0005886">
    <property type="term" value="C:plasma membrane"/>
    <property type="evidence" value="ECO:0007669"/>
    <property type="project" value="UniProtKB-SubCell"/>
</dbReference>
<dbReference type="GO" id="GO:1902742">
    <property type="term" value="P:apoptotic process involved in development"/>
    <property type="evidence" value="ECO:0007669"/>
    <property type="project" value="TreeGrafter"/>
</dbReference>
<accession>A0A7L1GC03</accession>
<dbReference type="InterPro" id="IPR018629">
    <property type="entry name" value="XK-rel"/>
</dbReference>
<dbReference type="Proteomes" id="UP000557230">
    <property type="component" value="Unassembled WGS sequence"/>
</dbReference>
<comment type="caution">
    <text evidence="10">The sequence shown here is derived from an EMBL/GenBank/DDBJ whole genome shotgun (WGS) entry which is preliminary data.</text>
</comment>
<organism evidence="10 11">
    <name type="scientific">Indicator maculatus</name>
    <name type="common">spotted honeyguide</name>
    <dbReference type="NCBI Taxonomy" id="545262"/>
    <lineage>
        <taxon>Eukaryota</taxon>
        <taxon>Metazoa</taxon>
        <taxon>Chordata</taxon>
        <taxon>Craniata</taxon>
        <taxon>Vertebrata</taxon>
        <taxon>Euteleostomi</taxon>
        <taxon>Archelosauria</taxon>
        <taxon>Archosauria</taxon>
        <taxon>Dinosauria</taxon>
        <taxon>Saurischia</taxon>
        <taxon>Theropoda</taxon>
        <taxon>Coelurosauria</taxon>
        <taxon>Aves</taxon>
        <taxon>Neognathae</taxon>
        <taxon>Neoaves</taxon>
        <taxon>Telluraves</taxon>
        <taxon>Coraciimorphae</taxon>
        <taxon>Piciformes</taxon>
        <taxon>Indicatoridae</taxon>
        <taxon>Indicator</taxon>
    </lineage>
</organism>
<name>A0A7L1GC03_9PICI</name>
<evidence type="ECO:0000256" key="9">
    <source>
        <dbReference type="RuleBase" id="RU910716"/>
    </source>
</evidence>